<evidence type="ECO:0000256" key="1">
    <source>
        <dbReference type="ARBA" id="ARBA00006226"/>
    </source>
</evidence>
<dbReference type="Gene3D" id="3.30.2310.20">
    <property type="entry name" value="RelE-like"/>
    <property type="match status" value="1"/>
</dbReference>
<organism evidence="3 4">
    <name type="scientific">Fibrella forsythiae</name>
    <dbReference type="NCBI Taxonomy" id="2817061"/>
    <lineage>
        <taxon>Bacteria</taxon>
        <taxon>Pseudomonadati</taxon>
        <taxon>Bacteroidota</taxon>
        <taxon>Cytophagia</taxon>
        <taxon>Cytophagales</taxon>
        <taxon>Spirosomataceae</taxon>
        <taxon>Fibrella</taxon>
    </lineage>
</organism>
<gene>
    <name evidence="3" type="ORF">J2I46_01710</name>
</gene>
<reference evidence="3 4" key="1">
    <citation type="submission" date="2021-03" db="EMBL/GenBank/DDBJ databases">
        <title>Fibrella sp. HMF5405 genome sequencing and assembly.</title>
        <authorList>
            <person name="Kang H."/>
            <person name="Kim H."/>
            <person name="Bae S."/>
            <person name="Joh K."/>
        </authorList>
    </citation>
    <scope>NUCLEOTIDE SEQUENCE [LARGE SCALE GENOMIC DNA]</scope>
    <source>
        <strain evidence="3 4">HMF5405</strain>
    </source>
</reference>
<evidence type="ECO:0000313" key="3">
    <source>
        <dbReference type="EMBL" id="MBO0947279.1"/>
    </source>
</evidence>
<dbReference type="PANTHER" id="PTHR35601">
    <property type="entry name" value="TOXIN RELE"/>
    <property type="match status" value="1"/>
</dbReference>
<dbReference type="RefSeq" id="WP_207327195.1">
    <property type="nucleotide sequence ID" value="NZ_JAFMYW010000001.1"/>
</dbReference>
<keyword evidence="2" id="KW-1277">Toxin-antitoxin system</keyword>
<dbReference type="EMBL" id="JAFMYW010000001">
    <property type="protein sequence ID" value="MBO0947279.1"/>
    <property type="molecule type" value="Genomic_DNA"/>
</dbReference>
<evidence type="ECO:0000256" key="2">
    <source>
        <dbReference type="ARBA" id="ARBA00022649"/>
    </source>
</evidence>
<name>A0ABS3JDD4_9BACT</name>
<protein>
    <submittedName>
        <fullName evidence="3">Type II toxin-antitoxin system RelE/ParE family toxin</fullName>
    </submittedName>
</protein>
<dbReference type="Proteomes" id="UP000664628">
    <property type="component" value="Unassembled WGS sequence"/>
</dbReference>
<dbReference type="Pfam" id="PF05016">
    <property type="entry name" value="ParE_toxin"/>
    <property type="match status" value="1"/>
</dbReference>
<evidence type="ECO:0000313" key="4">
    <source>
        <dbReference type="Proteomes" id="UP000664628"/>
    </source>
</evidence>
<sequence length="94" mass="10844">MLPNYKVEIDDDALSDLEKLTKKVQGQILKAIKKLSTDPRQGNVTQLRKYDGLHRLRTGKYRAIYAIDDEAHVVVIIAAGHRKDVYDILERRIK</sequence>
<dbReference type="InterPro" id="IPR007712">
    <property type="entry name" value="RelE/ParE_toxin"/>
</dbReference>
<accession>A0ABS3JDD4</accession>
<comment type="caution">
    <text evidence="3">The sequence shown here is derived from an EMBL/GenBank/DDBJ whole genome shotgun (WGS) entry which is preliminary data.</text>
</comment>
<comment type="similarity">
    <text evidence="1">Belongs to the RelE toxin family.</text>
</comment>
<dbReference type="SUPFAM" id="SSF143011">
    <property type="entry name" value="RelE-like"/>
    <property type="match status" value="1"/>
</dbReference>
<proteinExistence type="inferred from homology"/>
<keyword evidence="4" id="KW-1185">Reference proteome</keyword>
<dbReference type="PANTHER" id="PTHR35601:SF1">
    <property type="entry name" value="TOXIN RELE"/>
    <property type="match status" value="1"/>
</dbReference>
<dbReference type="InterPro" id="IPR035093">
    <property type="entry name" value="RelE/ParE_toxin_dom_sf"/>
</dbReference>